<dbReference type="AlphaFoldDB" id="A0A3R6DCE2"/>
<accession>A0A3R6DCE2</accession>
<dbReference type="InterPro" id="IPR053140">
    <property type="entry name" value="GDSL_Rv0518-like"/>
</dbReference>
<dbReference type="RefSeq" id="WP_118590782.1">
    <property type="nucleotide sequence ID" value="NZ_JAAILV010000005.1"/>
</dbReference>
<dbReference type="InterPro" id="IPR013830">
    <property type="entry name" value="SGNH_hydro"/>
</dbReference>
<evidence type="ECO:0000259" key="1">
    <source>
        <dbReference type="Pfam" id="PF13472"/>
    </source>
</evidence>
<dbReference type="Proteomes" id="UP000284465">
    <property type="component" value="Unassembled WGS sequence"/>
</dbReference>
<evidence type="ECO:0000313" key="2">
    <source>
        <dbReference type="EMBL" id="RHA68368.1"/>
    </source>
</evidence>
<sequence>MENPMNTTINKNQTWCSMWGNAVSIAEHRPESYAKDITLRYPVYAPFDGTALRFTFDNYCGSEPVSITKATVSIADCDFNCDDITRKINLSCPMQESATAQITFSGNSSVTIAAHERIISDDIFFQVQAGQTLCVNLYFADFTLMQSAVLITGPLSKGFFSLGDQTSAGRLPLDTSKTTNWFYFLSNIDILTSPDNHAVICYGDSITAQAWPDELMLRLLREGKKHTSVIRRAASGTRILRQYDCITYDSYGLKGSNRFSHEIPTSGADTIIIQQGINDIIHPVGCDINPFRPMSDLPTAEELIDGLKWYVDQAHALGLSVYIGTLLPIEGWRTYAPFREELKNQVNEWIRLTDGFEGCIDFDLAVQDPDHPAAFKAGYNSGDHLHPSGAGYKAMADAVPKSFLY</sequence>
<comment type="caution">
    <text evidence="2">The sequence shown here is derived from an EMBL/GenBank/DDBJ whole genome shotgun (WGS) entry which is preliminary data.</text>
</comment>
<proteinExistence type="predicted"/>
<dbReference type="Pfam" id="PF13472">
    <property type="entry name" value="Lipase_GDSL_2"/>
    <property type="match status" value="1"/>
</dbReference>
<dbReference type="PANTHER" id="PTHR43784">
    <property type="entry name" value="GDSL-LIKE LIPASE/ACYLHYDROLASE, PUTATIVE (AFU_ORTHOLOGUE AFUA_2G00820)-RELATED"/>
    <property type="match status" value="1"/>
</dbReference>
<dbReference type="SUPFAM" id="SSF52266">
    <property type="entry name" value="SGNH hydrolase"/>
    <property type="match status" value="1"/>
</dbReference>
<dbReference type="Gene3D" id="3.40.50.1110">
    <property type="entry name" value="SGNH hydrolase"/>
    <property type="match status" value="1"/>
</dbReference>
<reference evidence="2 3" key="1">
    <citation type="submission" date="2018-08" db="EMBL/GenBank/DDBJ databases">
        <title>A genome reference for cultivated species of the human gut microbiota.</title>
        <authorList>
            <person name="Zou Y."/>
            <person name="Xue W."/>
            <person name="Luo G."/>
        </authorList>
    </citation>
    <scope>NUCLEOTIDE SEQUENCE [LARGE SCALE GENOMIC DNA]</scope>
    <source>
        <strain evidence="2 3">AM43-11</strain>
    </source>
</reference>
<name>A0A3R6DCE2_9FIRM</name>
<organism evidence="2 3">
    <name type="scientific">Roseburia intestinalis</name>
    <dbReference type="NCBI Taxonomy" id="166486"/>
    <lineage>
        <taxon>Bacteria</taxon>
        <taxon>Bacillati</taxon>
        <taxon>Bacillota</taxon>
        <taxon>Clostridia</taxon>
        <taxon>Lachnospirales</taxon>
        <taxon>Lachnospiraceae</taxon>
        <taxon>Roseburia</taxon>
    </lineage>
</organism>
<gene>
    <name evidence="2" type="ORF">DW927_06515</name>
</gene>
<dbReference type="PANTHER" id="PTHR43784:SF2">
    <property type="entry name" value="GDSL-LIKE LIPASE_ACYLHYDROLASE, PUTATIVE (AFU_ORTHOLOGUE AFUA_2G00820)-RELATED"/>
    <property type="match status" value="1"/>
</dbReference>
<dbReference type="EMBL" id="QSFP01000005">
    <property type="protein sequence ID" value="RHA68368.1"/>
    <property type="molecule type" value="Genomic_DNA"/>
</dbReference>
<evidence type="ECO:0000313" key="3">
    <source>
        <dbReference type="Proteomes" id="UP000284465"/>
    </source>
</evidence>
<protein>
    <submittedName>
        <fullName evidence="2">Lipase</fullName>
    </submittedName>
</protein>
<dbReference type="InterPro" id="IPR036514">
    <property type="entry name" value="SGNH_hydro_sf"/>
</dbReference>
<feature type="domain" description="SGNH hydrolase-type esterase" evidence="1">
    <location>
        <begin position="201"/>
        <end position="394"/>
    </location>
</feature>